<sequence>MQPLNPIVQFTGNIFDISLHTQWNCLVSPCLSTRLHLFVVLISCTGSFVSSSLKMSKPASVDEYTVRCSENTPCKHTRSKNKLGSLEQVIKKQKHNPHQKVRQISKLVTVLWLSSIYSRCNQRQQRRSTGTQHSLGIFPARSTVWRVKDL</sequence>
<dbReference type="EMBL" id="BMAU01021346">
    <property type="protein sequence ID" value="GFY17642.1"/>
    <property type="molecule type" value="Genomic_DNA"/>
</dbReference>
<dbReference type="Proteomes" id="UP000887159">
    <property type="component" value="Unassembled WGS sequence"/>
</dbReference>
<evidence type="ECO:0000313" key="2">
    <source>
        <dbReference type="Proteomes" id="UP000887159"/>
    </source>
</evidence>
<protein>
    <submittedName>
        <fullName evidence="1">Uncharacterized protein</fullName>
    </submittedName>
</protein>
<gene>
    <name evidence="1" type="ORF">TNCV_1073771</name>
</gene>
<organism evidence="1 2">
    <name type="scientific">Trichonephila clavipes</name>
    <name type="common">Golden silk orbweaver</name>
    <name type="synonym">Nephila clavipes</name>
    <dbReference type="NCBI Taxonomy" id="2585209"/>
    <lineage>
        <taxon>Eukaryota</taxon>
        <taxon>Metazoa</taxon>
        <taxon>Ecdysozoa</taxon>
        <taxon>Arthropoda</taxon>
        <taxon>Chelicerata</taxon>
        <taxon>Arachnida</taxon>
        <taxon>Araneae</taxon>
        <taxon>Araneomorphae</taxon>
        <taxon>Entelegynae</taxon>
        <taxon>Araneoidea</taxon>
        <taxon>Nephilidae</taxon>
        <taxon>Trichonephila</taxon>
    </lineage>
</organism>
<accession>A0A8X6SPM9</accession>
<reference evidence="1" key="1">
    <citation type="submission" date="2020-08" db="EMBL/GenBank/DDBJ databases">
        <title>Multicomponent nature underlies the extraordinary mechanical properties of spider dragline silk.</title>
        <authorList>
            <person name="Kono N."/>
            <person name="Nakamura H."/>
            <person name="Mori M."/>
            <person name="Yoshida Y."/>
            <person name="Ohtoshi R."/>
            <person name="Malay A.D."/>
            <person name="Moran D.A.P."/>
            <person name="Tomita M."/>
            <person name="Numata K."/>
            <person name="Arakawa K."/>
        </authorList>
    </citation>
    <scope>NUCLEOTIDE SEQUENCE</scope>
</reference>
<comment type="caution">
    <text evidence="1">The sequence shown here is derived from an EMBL/GenBank/DDBJ whole genome shotgun (WGS) entry which is preliminary data.</text>
</comment>
<dbReference type="AlphaFoldDB" id="A0A8X6SPM9"/>
<name>A0A8X6SPM9_TRICX</name>
<keyword evidence="2" id="KW-1185">Reference proteome</keyword>
<evidence type="ECO:0000313" key="1">
    <source>
        <dbReference type="EMBL" id="GFY17642.1"/>
    </source>
</evidence>
<proteinExistence type="predicted"/>